<reference evidence="3" key="1">
    <citation type="submission" date="2021-01" db="EMBL/GenBank/DDBJ databases">
        <authorList>
            <person name="Corre E."/>
            <person name="Pelletier E."/>
            <person name="Niang G."/>
            <person name="Scheremetjew M."/>
            <person name="Finn R."/>
            <person name="Kale V."/>
            <person name="Holt S."/>
            <person name="Cochrane G."/>
            <person name="Meng A."/>
            <person name="Brown T."/>
            <person name="Cohen L."/>
        </authorList>
    </citation>
    <scope>NUCLEOTIDE SEQUENCE</scope>
    <source>
        <strain evidence="3">CCMP3346</strain>
    </source>
</reference>
<dbReference type="Pfam" id="PF03456">
    <property type="entry name" value="uDENN"/>
    <property type="match status" value="1"/>
</dbReference>
<dbReference type="EMBL" id="HBGB01040595">
    <property type="protein sequence ID" value="CAD9068807.1"/>
    <property type="molecule type" value="Transcribed_RNA"/>
</dbReference>
<dbReference type="Gene3D" id="3.30.450.200">
    <property type="match status" value="1"/>
</dbReference>
<evidence type="ECO:0000256" key="1">
    <source>
        <dbReference type="SAM" id="MobiDB-lite"/>
    </source>
</evidence>
<gene>
    <name evidence="3" type="ORF">VBRA1451_LOCUS23881</name>
</gene>
<dbReference type="InterPro" id="IPR005113">
    <property type="entry name" value="uDENN_dom"/>
</dbReference>
<sequence length="213" mass="23414">MSAGMGGPSSPSSRKDSSPSAAMQQTLTSFCPPEGLWLYREEQGCPGPVFFSTVLWGLSRRAYVCCLMVWEPRAWPWDIDHGEMQRSGLIDGMVAVTEDGLDEADLEDYSRDSPAGASIVYVPTCLCFMTRQPLISSLKSVLYELYQLQQRTAKVSFLRQLLKTPTRPARRVTTLLLLLRAPSAVSSATLAVLDWPGRQSSCTSASVTHTCGR</sequence>
<organism evidence="3">
    <name type="scientific">Vitrella brassicaformis</name>
    <dbReference type="NCBI Taxonomy" id="1169539"/>
    <lineage>
        <taxon>Eukaryota</taxon>
        <taxon>Sar</taxon>
        <taxon>Alveolata</taxon>
        <taxon>Colpodellida</taxon>
        <taxon>Vitrellaceae</taxon>
        <taxon>Vitrella</taxon>
    </lineage>
</organism>
<name>A0A7S1KB96_9ALVE</name>
<evidence type="ECO:0000313" key="3">
    <source>
        <dbReference type="EMBL" id="CAD9068807.1"/>
    </source>
</evidence>
<proteinExistence type="predicted"/>
<protein>
    <recommendedName>
        <fullName evidence="2">uDENN domain-containing protein</fullName>
    </recommendedName>
</protein>
<evidence type="ECO:0000259" key="2">
    <source>
        <dbReference type="Pfam" id="PF03456"/>
    </source>
</evidence>
<feature type="region of interest" description="Disordered" evidence="1">
    <location>
        <begin position="1"/>
        <end position="23"/>
    </location>
</feature>
<accession>A0A7S1KB96</accession>
<dbReference type="AlphaFoldDB" id="A0A7S1KB96"/>
<feature type="domain" description="uDENN" evidence="2">
    <location>
        <begin position="17"/>
        <end position="68"/>
    </location>
</feature>